<dbReference type="PANTHER" id="PTHR30506:SF3">
    <property type="entry name" value="UPF0126 INNER MEMBRANE PROTEIN YADS-RELATED"/>
    <property type="match status" value="1"/>
</dbReference>
<comment type="caution">
    <text evidence="9">The sequence shown here is derived from an EMBL/GenBank/DDBJ whole genome shotgun (WGS) entry which is preliminary data.</text>
</comment>
<organism evidence="9 10">
    <name type="scientific">Anaerobacillus alkalilacustris</name>
    <dbReference type="NCBI Taxonomy" id="393763"/>
    <lineage>
        <taxon>Bacteria</taxon>
        <taxon>Bacillati</taxon>
        <taxon>Bacillota</taxon>
        <taxon>Bacilli</taxon>
        <taxon>Bacillales</taxon>
        <taxon>Bacillaceae</taxon>
        <taxon>Anaerobacillus</taxon>
    </lineage>
</organism>
<evidence type="ECO:0000256" key="3">
    <source>
        <dbReference type="ARBA" id="ARBA00022475"/>
    </source>
</evidence>
<feature type="transmembrane region" description="Helical" evidence="7">
    <location>
        <begin position="151"/>
        <end position="168"/>
    </location>
</feature>
<dbReference type="InterPro" id="IPR005115">
    <property type="entry name" value="Gly_transporter"/>
</dbReference>
<keyword evidence="4 7" id="KW-0812">Transmembrane</keyword>
<evidence type="ECO:0000313" key="9">
    <source>
        <dbReference type="EMBL" id="OIJ16371.1"/>
    </source>
</evidence>
<protein>
    <recommendedName>
        <fullName evidence="8">Glycine transporter domain-containing protein</fullName>
    </recommendedName>
</protein>
<evidence type="ECO:0000259" key="8">
    <source>
        <dbReference type="Pfam" id="PF03458"/>
    </source>
</evidence>
<feature type="transmembrane region" description="Helical" evidence="7">
    <location>
        <begin position="6"/>
        <end position="23"/>
    </location>
</feature>
<evidence type="ECO:0000256" key="1">
    <source>
        <dbReference type="ARBA" id="ARBA00004651"/>
    </source>
</evidence>
<reference evidence="9 10" key="1">
    <citation type="submission" date="2016-10" db="EMBL/GenBank/DDBJ databases">
        <title>Draft genome sequences of four alkaliphilic bacteria belonging to the Anaerobacillus genus.</title>
        <authorList>
            <person name="Bassil N.M."/>
            <person name="Lloyd J.R."/>
        </authorList>
    </citation>
    <scope>NUCLEOTIDE SEQUENCE [LARGE SCALE GENOMIC DNA]</scope>
    <source>
        <strain evidence="9 10">DSM 18345</strain>
    </source>
</reference>
<evidence type="ECO:0000256" key="5">
    <source>
        <dbReference type="ARBA" id="ARBA00022989"/>
    </source>
</evidence>
<keyword evidence="3" id="KW-1003">Cell membrane</keyword>
<dbReference type="AlphaFoldDB" id="A0A1S2LV14"/>
<feature type="domain" description="Glycine transporter" evidence="8">
    <location>
        <begin position="94"/>
        <end position="163"/>
    </location>
</feature>
<evidence type="ECO:0000256" key="4">
    <source>
        <dbReference type="ARBA" id="ARBA00022692"/>
    </source>
</evidence>
<accession>A0A1S2LV14</accession>
<keyword evidence="10" id="KW-1185">Reference proteome</keyword>
<feature type="transmembrane region" description="Helical" evidence="7">
    <location>
        <begin position="174"/>
        <end position="191"/>
    </location>
</feature>
<sequence>MVWDVLNVIGTIAFAMSGTIIAMKVKYDIIGTYTLGLITAFGGGAIRNLLIGVPIIELWQQTTLFIIAIITITIIFLLPYNFVDRLKEWNLWNLFDAIGLSAFAVQGAMQAHSLGMPILAIMFSAAITGAGGGIIRDVLAQQTPNVFRKEVYLLWAMIAGFIIGMGWAEKPYQLYTLFSIILLLRIISYRFKWCLPIRNFNELQA</sequence>
<dbReference type="EMBL" id="MLQR01000009">
    <property type="protein sequence ID" value="OIJ16371.1"/>
    <property type="molecule type" value="Genomic_DNA"/>
</dbReference>
<evidence type="ECO:0000256" key="7">
    <source>
        <dbReference type="SAM" id="Phobius"/>
    </source>
</evidence>
<feature type="transmembrane region" description="Helical" evidence="7">
    <location>
        <begin position="35"/>
        <end position="56"/>
    </location>
</feature>
<keyword evidence="5 7" id="KW-1133">Transmembrane helix</keyword>
<dbReference type="OrthoDB" id="9791874at2"/>
<feature type="transmembrane region" description="Helical" evidence="7">
    <location>
        <begin position="90"/>
        <end position="109"/>
    </location>
</feature>
<comment type="similarity">
    <text evidence="2">Belongs to the UPF0126 family.</text>
</comment>
<feature type="transmembrane region" description="Helical" evidence="7">
    <location>
        <begin position="62"/>
        <end position="83"/>
    </location>
</feature>
<dbReference type="GO" id="GO:0005886">
    <property type="term" value="C:plasma membrane"/>
    <property type="evidence" value="ECO:0007669"/>
    <property type="project" value="UniProtKB-SubCell"/>
</dbReference>
<feature type="transmembrane region" description="Helical" evidence="7">
    <location>
        <begin position="115"/>
        <end position="139"/>
    </location>
</feature>
<comment type="subcellular location">
    <subcellularLocation>
        <location evidence="1">Cell membrane</location>
        <topology evidence="1">Multi-pass membrane protein</topology>
    </subcellularLocation>
</comment>
<dbReference type="Proteomes" id="UP000179524">
    <property type="component" value="Unassembled WGS sequence"/>
</dbReference>
<evidence type="ECO:0000256" key="6">
    <source>
        <dbReference type="ARBA" id="ARBA00023136"/>
    </source>
</evidence>
<name>A0A1S2LV14_9BACI</name>
<proteinExistence type="inferred from homology"/>
<evidence type="ECO:0000313" key="10">
    <source>
        <dbReference type="Proteomes" id="UP000179524"/>
    </source>
</evidence>
<gene>
    <name evidence="9" type="ORF">BKP37_06300</name>
</gene>
<dbReference type="Pfam" id="PF03458">
    <property type="entry name" value="Gly_transporter"/>
    <property type="match status" value="2"/>
</dbReference>
<dbReference type="RefSeq" id="WP_071308790.1">
    <property type="nucleotide sequence ID" value="NZ_MLQR01000009.1"/>
</dbReference>
<evidence type="ECO:0000256" key="2">
    <source>
        <dbReference type="ARBA" id="ARBA00008193"/>
    </source>
</evidence>
<keyword evidence="6 7" id="KW-0472">Membrane</keyword>
<dbReference type="PANTHER" id="PTHR30506">
    <property type="entry name" value="INNER MEMBRANE PROTEIN"/>
    <property type="match status" value="1"/>
</dbReference>
<feature type="domain" description="Glycine transporter" evidence="8">
    <location>
        <begin position="5"/>
        <end position="78"/>
    </location>
</feature>